<evidence type="ECO:0000256" key="1">
    <source>
        <dbReference type="SAM" id="MobiDB-lite"/>
    </source>
</evidence>
<proteinExistence type="predicted"/>
<reference evidence="2 3" key="1">
    <citation type="journal article" date="2018" name="Evol. Lett.">
        <title>Horizontal gene cluster transfer increased hallucinogenic mushroom diversity.</title>
        <authorList>
            <person name="Reynolds H.T."/>
            <person name="Vijayakumar V."/>
            <person name="Gluck-Thaler E."/>
            <person name="Korotkin H.B."/>
            <person name="Matheny P.B."/>
            <person name="Slot J.C."/>
        </authorList>
    </citation>
    <scope>NUCLEOTIDE SEQUENCE [LARGE SCALE GENOMIC DNA]</scope>
    <source>
        <strain evidence="2 3">SRW20</strain>
    </source>
</reference>
<protein>
    <submittedName>
        <fullName evidence="2">Uncharacterized protein</fullName>
    </submittedName>
</protein>
<dbReference type="EMBL" id="NHYE01000521">
    <property type="protein sequence ID" value="PPR05087.1"/>
    <property type="molecule type" value="Genomic_DNA"/>
</dbReference>
<dbReference type="Proteomes" id="UP000284706">
    <property type="component" value="Unassembled WGS sequence"/>
</dbReference>
<feature type="compositionally biased region" description="Low complexity" evidence="1">
    <location>
        <begin position="125"/>
        <end position="135"/>
    </location>
</feature>
<keyword evidence="3" id="KW-1185">Reference proteome</keyword>
<dbReference type="AlphaFoldDB" id="A0A409YQ11"/>
<name>A0A409YQ11_9AGAR</name>
<evidence type="ECO:0000313" key="2">
    <source>
        <dbReference type="EMBL" id="PPR05087.1"/>
    </source>
</evidence>
<dbReference type="InParanoid" id="A0A409YQ11"/>
<sequence length="135" mass="14731">MYPAYLSVEALEEAGRKPTSPPTEELEPVEKVAIHVAGYVARELDLPISDDAFIFETDTWDNPGDVVQLSAELIDVIDRTVNTPLHELEGLKPGYPRGYPSSQPSVKGKSTSKQASSSKKRKSTSKATGSSKKRK</sequence>
<feature type="region of interest" description="Disordered" evidence="1">
    <location>
        <begin position="87"/>
        <end position="135"/>
    </location>
</feature>
<organism evidence="2 3">
    <name type="scientific">Gymnopilus dilepis</name>
    <dbReference type="NCBI Taxonomy" id="231916"/>
    <lineage>
        <taxon>Eukaryota</taxon>
        <taxon>Fungi</taxon>
        <taxon>Dikarya</taxon>
        <taxon>Basidiomycota</taxon>
        <taxon>Agaricomycotina</taxon>
        <taxon>Agaricomycetes</taxon>
        <taxon>Agaricomycetidae</taxon>
        <taxon>Agaricales</taxon>
        <taxon>Agaricineae</taxon>
        <taxon>Hymenogastraceae</taxon>
        <taxon>Gymnopilus</taxon>
    </lineage>
</organism>
<accession>A0A409YQ11</accession>
<comment type="caution">
    <text evidence="2">The sequence shown here is derived from an EMBL/GenBank/DDBJ whole genome shotgun (WGS) entry which is preliminary data.</text>
</comment>
<evidence type="ECO:0000313" key="3">
    <source>
        <dbReference type="Proteomes" id="UP000284706"/>
    </source>
</evidence>
<gene>
    <name evidence="2" type="ORF">CVT26_012665</name>
</gene>
<feature type="compositionally biased region" description="Low complexity" evidence="1">
    <location>
        <begin position="107"/>
        <end position="117"/>
    </location>
</feature>